<dbReference type="GO" id="GO:0008270">
    <property type="term" value="F:zinc ion binding"/>
    <property type="evidence" value="ECO:0007669"/>
    <property type="project" value="UniProtKB-KW"/>
</dbReference>
<feature type="non-terminal residue" evidence="6">
    <location>
        <position position="1"/>
    </location>
</feature>
<evidence type="ECO:0000259" key="5">
    <source>
        <dbReference type="Pfam" id="PF05485"/>
    </source>
</evidence>
<keyword evidence="2" id="KW-0863">Zinc-finger</keyword>
<evidence type="ECO:0000256" key="2">
    <source>
        <dbReference type="ARBA" id="ARBA00022771"/>
    </source>
</evidence>
<dbReference type="AlphaFoldDB" id="A0A151JUL2"/>
<organism evidence="6 7">
    <name type="scientific">Trachymyrmex septentrionalis</name>
    <dbReference type="NCBI Taxonomy" id="34720"/>
    <lineage>
        <taxon>Eukaryota</taxon>
        <taxon>Metazoa</taxon>
        <taxon>Ecdysozoa</taxon>
        <taxon>Arthropoda</taxon>
        <taxon>Hexapoda</taxon>
        <taxon>Insecta</taxon>
        <taxon>Pterygota</taxon>
        <taxon>Neoptera</taxon>
        <taxon>Endopterygota</taxon>
        <taxon>Hymenoptera</taxon>
        <taxon>Apocrita</taxon>
        <taxon>Aculeata</taxon>
        <taxon>Formicoidea</taxon>
        <taxon>Formicidae</taxon>
        <taxon>Myrmicinae</taxon>
        <taxon>Trachymyrmex</taxon>
    </lineage>
</organism>
<dbReference type="SUPFAM" id="SSF57716">
    <property type="entry name" value="Glucocorticoid receptor-like (DNA-binding domain)"/>
    <property type="match status" value="1"/>
</dbReference>
<dbReference type="EMBL" id="KQ981733">
    <property type="protein sequence ID" value="KYN36549.1"/>
    <property type="molecule type" value="Genomic_DNA"/>
</dbReference>
<reference evidence="6 7" key="1">
    <citation type="submission" date="2016-03" db="EMBL/GenBank/DDBJ databases">
        <title>Trachymyrmex septentrionalis WGS genome.</title>
        <authorList>
            <person name="Nygaard S."/>
            <person name="Hu H."/>
            <person name="Boomsma J."/>
            <person name="Zhang G."/>
        </authorList>
    </citation>
    <scope>NUCLEOTIDE SEQUENCE [LARGE SCALE GENOMIC DNA]</scope>
    <source>
        <strain evidence="6">Tsep2-gDNA-1</strain>
        <tissue evidence="6">Whole body</tissue>
    </source>
</reference>
<feature type="domain" description="THAP-type" evidence="5">
    <location>
        <begin position="2"/>
        <end position="46"/>
    </location>
</feature>
<evidence type="ECO:0000313" key="7">
    <source>
        <dbReference type="Proteomes" id="UP000078541"/>
    </source>
</evidence>
<keyword evidence="3" id="KW-0862">Zinc</keyword>
<gene>
    <name evidence="6" type="ORF">ALC56_09094</name>
</gene>
<dbReference type="Proteomes" id="UP000078541">
    <property type="component" value="Unassembled WGS sequence"/>
</dbReference>
<protein>
    <recommendedName>
        <fullName evidence="5">THAP-type domain-containing protein</fullName>
    </recommendedName>
</protein>
<evidence type="ECO:0000313" key="6">
    <source>
        <dbReference type="EMBL" id="KYN36549.1"/>
    </source>
</evidence>
<proteinExistence type="predicted"/>
<keyword evidence="1" id="KW-0479">Metal-binding</keyword>
<dbReference type="GO" id="GO:0003677">
    <property type="term" value="F:DNA binding"/>
    <property type="evidence" value="ECO:0007669"/>
    <property type="project" value="UniProtKB-KW"/>
</dbReference>
<keyword evidence="4" id="KW-0238">DNA-binding</keyword>
<dbReference type="InterPro" id="IPR006612">
    <property type="entry name" value="THAP_Znf"/>
</dbReference>
<keyword evidence="7" id="KW-1185">Reference proteome</keyword>
<accession>A0A151JUL2</accession>
<evidence type="ECO:0000256" key="4">
    <source>
        <dbReference type="ARBA" id="ARBA00023125"/>
    </source>
</evidence>
<name>A0A151JUL2_9HYME</name>
<dbReference type="Pfam" id="PF05485">
    <property type="entry name" value="THAP"/>
    <property type="match status" value="1"/>
</dbReference>
<sequence>AKGCTNSLVKGFKIVYFPKDVERRAKWIINMNRANWVPIKNSTLCEIRIIILNYFRCLC</sequence>
<evidence type="ECO:0000256" key="3">
    <source>
        <dbReference type="ARBA" id="ARBA00022833"/>
    </source>
</evidence>
<evidence type="ECO:0000256" key="1">
    <source>
        <dbReference type="ARBA" id="ARBA00022723"/>
    </source>
</evidence>